<sequence>MDILLSLPVASYFWSTSLTSWSTSLNLLFFYMTWSTLVLSHSPVKIEIVGTTAIRLALWLLPSMIFLLFDALLPSLSETVKYDLANRRRRQSRAAILPSRDAKAISKLVALAVFNLALETAVEGGLSLALGTLLKTPIFRTTTTLPLPWQMIKHVGLLFTMREVLGYCIHRFLLHNSRARIPSVVSAVTSKPTTRSGSGITGKLLPKLGNTAKKHNNTTNTRLGGRLASLHSRYSHSSPSYPPCSLQRGTDHPLPFLLHRFVPSYLPAAALSLSIKGNLHLLTYFLFVGLSTLEETLAMSGYTFVPGIVMGGIAKRTAMHYQSGGKGNYGSWGVMDWLGGTGLGGSGRGLVDDVRESVDERGGGREVAEGVWEGVKRAGRGRKAASAGGKKGRAGSTRRRKGDWDEDGDWRGD</sequence>
<reference evidence="2" key="2">
    <citation type="submission" date="2023-06" db="EMBL/GenBank/DDBJ databases">
        <authorList>
            <consortium name="Lawrence Berkeley National Laboratory"/>
            <person name="Mondo S.J."/>
            <person name="Hensen N."/>
            <person name="Bonometti L."/>
            <person name="Westerberg I."/>
            <person name="Brannstrom I.O."/>
            <person name="Guillou S."/>
            <person name="Cros-Aarteil S."/>
            <person name="Calhoun S."/>
            <person name="Haridas S."/>
            <person name="Kuo A."/>
            <person name="Pangilinan J."/>
            <person name="Riley R."/>
            <person name="Labutti K."/>
            <person name="Andreopoulos B."/>
            <person name="Lipzen A."/>
            <person name="Chen C."/>
            <person name="Yanf M."/>
            <person name="Daum C."/>
            <person name="Ng V."/>
            <person name="Clum A."/>
            <person name="Steindorff A."/>
            <person name="Ohm R."/>
            <person name="Martin F."/>
            <person name="Silar P."/>
            <person name="Natvig D."/>
            <person name="Lalanne C."/>
            <person name="Gautier V."/>
            <person name="Ament-Velasquez S.L."/>
            <person name="Kruys A."/>
            <person name="Hutchinson M.I."/>
            <person name="Powell A.J."/>
            <person name="Barry K."/>
            <person name="Miller A.N."/>
            <person name="Grigoriev I.V."/>
            <person name="Debuchy R."/>
            <person name="Gladieux P."/>
            <person name="Thoren M.H."/>
            <person name="Johannesson H."/>
        </authorList>
    </citation>
    <scope>NUCLEOTIDE SEQUENCE</scope>
    <source>
        <strain evidence="2">PSN324</strain>
    </source>
</reference>
<proteinExistence type="predicted"/>
<dbReference type="Proteomes" id="UP001321749">
    <property type="component" value="Unassembled WGS sequence"/>
</dbReference>
<gene>
    <name evidence="2" type="ORF">QBC42DRAFT_332229</name>
</gene>
<accession>A0AAV9HIM7</accession>
<organism evidence="2 3">
    <name type="scientific">Cladorrhinum samala</name>
    <dbReference type="NCBI Taxonomy" id="585594"/>
    <lineage>
        <taxon>Eukaryota</taxon>
        <taxon>Fungi</taxon>
        <taxon>Dikarya</taxon>
        <taxon>Ascomycota</taxon>
        <taxon>Pezizomycotina</taxon>
        <taxon>Sordariomycetes</taxon>
        <taxon>Sordariomycetidae</taxon>
        <taxon>Sordariales</taxon>
        <taxon>Podosporaceae</taxon>
        <taxon>Cladorrhinum</taxon>
    </lineage>
</organism>
<dbReference type="AlphaFoldDB" id="A0AAV9HIM7"/>
<evidence type="ECO:0008006" key="4">
    <source>
        <dbReference type="Google" id="ProtNLM"/>
    </source>
</evidence>
<feature type="region of interest" description="Disordered" evidence="1">
    <location>
        <begin position="377"/>
        <end position="413"/>
    </location>
</feature>
<evidence type="ECO:0000313" key="3">
    <source>
        <dbReference type="Proteomes" id="UP001321749"/>
    </source>
</evidence>
<feature type="compositionally biased region" description="Basic residues" evidence="1">
    <location>
        <begin position="390"/>
        <end position="401"/>
    </location>
</feature>
<feature type="compositionally biased region" description="Acidic residues" evidence="1">
    <location>
        <begin position="404"/>
        <end position="413"/>
    </location>
</feature>
<reference evidence="2" key="1">
    <citation type="journal article" date="2023" name="Mol. Phylogenet. Evol.">
        <title>Genome-scale phylogeny and comparative genomics of the fungal order Sordariales.</title>
        <authorList>
            <person name="Hensen N."/>
            <person name="Bonometti L."/>
            <person name="Westerberg I."/>
            <person name="Brannstrom I.O."/>
            <person name="Guillou S."/>
            <person name="Cros-Aarteil S."/>
            <person name="Calhoun S."/>
            <person name="Haridas S."/>
            <person name="Kuo A."/>
            <person name="Mondo S."/>
            <person name="Pangilinan J."/>
            <person name="Riley R."/>
            <person name="LaButti K."/>
            <person name="Andreopoulos B."/>
            <person name="Lipzen A."/>
            <person name="Chen C."/>
            <person name="Yan M."/>
            <person name="Daum C."/>
            <person name="Ng V."/>
            <person name="Clum A."/>
            <person name="Steindorff A."/>
            <person name="Ohm R.A."/>
            <person name="Martin F."/>
            <person name="Silar P."/>
            <person name="Natvig D.O."/>
            <person name="Lalanne C."/>
            <person name="Gautier V."/>
            <person name="Ament-Velasquez S.L."/>
            <person name="Kruys A."/>
            <person name="Hutchinson M.I."/>
            <person name="Powell A.J."/>
            <person name="Barry K."/>
            <person name="Miller A.N."/>
            <person name="Grigoriev I.V."/>
            <person name="Debuchy R."/>
            <person name="Gladieux P."/>
            <person name="Hiltunen Thoren M."/>
            <person name="Johannesson H."/>
        </authorList>
    </citation>
    <scope>NUCLEOTIDE SEQUENCE</scope>
    <source>
        <strain evidence="2">PSN324</strain>
    </source>
</reference>
<protein>
    <recommendedName>
        <fullName evidence="4">Fatty acid hydroxylase domain-containing protein</fullName>
    </recommendedName>
</protein>
<comment type="caution">
    <text evidence="2">The sequence shown here is derived from an EMBL/GenBank/DDBJ whole genome shotgun (WGS) entry which is preliminary data.</text>
</comment>
<name>A0AAV9HIM7_9PEZI</name>
<evidence type="ECO:0000256" key="1">
    <source>
        <dbReference type="SAM" id="MobiDB-lite"/>
    </source>
</evidence>
<keyword evidence="3" id="KW-1185">Reference proteome</keyword>
<dbReference type="EMBL" id="MU865009">
    <property type="protein sequence ID" value="KAK4460548.1"/>
    <property type="molecule type" value="Genomic_DNA"/>
</dbReference>
<evidence type="ECO:0000313" key="2">
    <source>
        <dbReference type="EMBL" id="KAK4460548.1"/>
    </source>
</evidence>